<gene>
    <name evidence="2" type="ORF">UE46_03405</name>
</gene>
<organism evidence="2 3">
    <name type="scientific">Listeria weihenstephanensis</name>
    <dbReference type="NCBI Taxonomy" id="1006155"/>
    <lineage>
        <taxon>Bacteria</taxon>
        <taxon>Bacillati</taxon>
        <taxon>Bacillota</taxon>
        <taxon>Bacilli</taxon>
        <taxon>Bacillales</taxon>
        <taxon>Listeriaceae</taxon>
        <taxon>Listeria</taxon>
    </lineage>
</organism>
<reference evidence="3" key="1">
    <citation type="submission" date="2015-03" db="EMBL/GenBank/DDBJ databases">
        <authorList>
            <person name="Ferrari E."/>
            <person name="Walter M.C."/>
            <person name="Huptas C."/>
            <person name="Scherer S."/>
            <person name="Mueller-Herbst S."/>
        </authorList>
    </citation>
    <scope>NUCLEOTIDE SEQUENCE [LARGE SCALE GENOMIC DNA]</scope>
    <source>
        <strain evidence="3">LWP01</strain>
    </source>
</reference>
<dbReference type="EMBL" id="CP011102">
    <property type="protein sequence ID" value="AQY50175.1"/>
    <property type="molecule type" value="Genomic_DNA"/>
</dbReference>
<evidence type="ECO:0000313" key="3">
    <source>
        <dbReference type="Proteomes" id="UP000223060"/>
    </source>
</evidence>
<dbReference type="KEGG" id="lwi:UE46_03405"/>
<feature type="signal peptide" evidence="1">
    <location>
        <begin position="1"/>
        <end position="31"/>
    </location>
</feature>
<name>A0A1S7FS56_9LIST</name>
<sequence>MMKMMKKGSLVLGFATIIGISGLFISSPAQASEQEERQDIIETLISNGVDEQKVDELADKVVSGEVSEADEAIESSDGEISASDTEGRIYEEFEDGSFYELSLEEVPTIAPRLSTTWESGTQQFRTIKVSHTTVWGTSRFYVQINFPLMGYSSITKAYNWYYLGAVTGVDYRGIYRKNETGSLAAVAMQKLSIGISGLSYLAKLEFRMKSGKYSAVYNRFVCKKYTKSRKCFSSIMMKGIFYVSKYQDV</sequence>
<dbReference type="AlphaFoldDB" id="A0A1S7FS56"/>
<evidence type="ECO:0000313" key="2">
    <source>
        <dbReference type="EMBL" id="AQY50175.1"/>
    </source>
</evidence>
<keyword evidence="1" id="KW-0732">Signal</keyword>
<evidence type="ECO:0000256" key="1">
    <source>
        <dbReference type="SAM" id="SignalP"/>
    </source>
</evidence>
<proteinExistence type="predicted"/>
<feature type="chain" id="PRO_5010541317" evidence="1">
    <location>
        <begin position="32"/>
        <end position="249"/>
    </location>
</feature>
<keyword evidence="3" id="KW-1185">Reference proteome</keyword>
<protein>
    <submittedName>
        <fullName evidence="2">Uncharacterized protein</fullName>
    </submittedName>
</protein>
<dbReference type="RefSeq" id="WP_036061405.1">
    <property type="nucleotide sequence ID" value="NZ_CP011102.1"/>
</dbReference>
<accession>A0A1S7FS56</accession>
<dbReference type="Proteomes" id="UP000223060">
    <property type="component" value="Chromosome"/>
</dbReference>